<comment type="similarity">
    <text evidence="1">Belongs to the glycosyltransferase 2 family.</text>
</comment>
<keyword evidence="4" id="KW-1133">Transmembrane helix</keyword>
<dbReference type="PANTHER" id="PTHR43179:SF12">
    <property type="entry name" value="GALACTOFURANOSYLTRANSFERASE GLFT2"/>
    <property type="match status" value="1"/>
</dbReference>
<feature type="domain" description="Glycosyltransferase 2-like" evidence="5">
    <location>
        <begin position="8"/>
        <end position="173"/>
    </location>
</feature>
<dbReference type="PANTHER" id="PTHR43179">
    <property type="entry name" value="RHAMNOSYLTRANSFERASE WBBL"/>
    <property type="match status" value="1"/>
</dbReference>
<dbReference type="InterPro" id="IPR001173">
    <property type="entry name" value="Glyco_trans_2-like"/>
</dbReference>
<dbReference type="Gene3D" id="3.90.550.10">
    <property type="entry name" value="Spore Coat Polysaccharide Biosynthesis Protein SpsA, Chain A"/>
    <property type="match status" value="1"/>
</dbReference>
<comment type="caution">
    <text evidence="6">The sequence shown here is derived from an EMBL/GenBank/DDBJ whole genome shotgun (WGS) entry which is preliminary data.</text>
</comment>
<dbReference type="Proteomes" id="UP000178419">
    <property type="component" value="Unassembled WGS sequence"/>
</dbReference>
<sequence length="299" mass="34390">MVRQKKVSVIIPTYNLKEDLLDCIGSIYKQDYKSIEVIVVDNVSTDGTSEAVEKRFPKVKLVRNKKNLGVTGAVNRGLKYAKGRYLLLVDHDNILESNMLSELVRTIESDSKIGITVGKIYFDEDHTIIWAAGTGINLFTGQIYFRAGKDVGQFDKVEEVQVAPANFLLRRELVTNDGVYDPTYVINYEDTDLSFRIRSQGYRVVYTPKAISYHRIPMSSEGAGKRLLSRAYWIGRNRVIFMKRWGNFYPFVTFFLPLLSVYYLYLALRYNQLGNFIKYCKGIYDGVIFSERNKKIPSI</sequence>
<accession>A0A1F7Y099</accession>
<organism evidence="6 7">
    <name type="scientific">Candidatus Woesebacteria bacterium RIFCSPHIGHO2_01_FULL_38_9</name>
    <dbReference type="NCBI Taxonomy" id="1802492"/>
    <lineage>
        <taxon>Bacteria</taxon>
        <taxon>Candidatus Woeseibacteriota</taxon>
    </lineage>
</organism>
<feature type="transmembrane region" description="Helical" evidence="4">
    <location>
        <begin position="248"/>
        <end position="268"/>
    </location>
</feature>
<name>A0A1F7Y099_9BACT</name>
<dbReference type="CDD" id="cd04186">
    <property type="entry name" value="GT_2_like_c"/>
    <property type="match status" value="1"/>
</dbReference>
<evidence type="ECO:0000313" key="6">
    <source>
        <dbReference type="EMBL" id="OGM19955.1"/>
    </source>
</evidence>
<proteinExistence type="inferred from homology"/>
<evidence type="ECO:0000256" key="3">
    <source>
        <dbReference type="ARBA" id="ARBA00022679"/>
    </source>
</evidence>
<evidence type="ECO:0000256" key="4">
    <source>
        <dbReference type="SAM" id="Phobius"/>
    </source>
</evidence>
<keyword evidence="3" id="KW-0808">Transferase</keyword>
<protein>
    <recommendedName>
        <fullName evidence="5">Glycosyltransferase 2-like domain-containing protein</fullName>
    </recommendedName>
</protein>
<evidence type="ECO:0000259" key="5">
    <source>
        <dbReference type="Pfam" id="PF00535"/>
    </source>
</evidence>
<dbReference type="AlphaFoldDB" id="A0A1F7Y099"/>
<dbReference type="EMBL" id="MGGE01000057">
    <property type="protein sequence ID" value="OGM19955.1"/>
    <property type="molecule type" value="Genomic_DNA"/>
</dbReference>
<evidence type="ECO:0000313" key="7">
    <source>
        <dbReference type="Proteomes" id="UP000178419"/>
    </source>
</evidence>
<keyword evidence="2" id="KW-0328">Glycosyltransferase</keyword>
<keyword evidence="4" id="KW-0812">Transmembrane</keyword>
<dbReference type="InterPro" id="IPR029044">
    <property type="entry name" value="Nucleotide-diphossugar_trans"/>
</dbReference>
<dbReference type="SUPFAM" id="SSF53448">
    <property type="entry name" value="Nucleotide-diphospho-sugar transferases"/>
    <property type="match status" value="1"/>
</dbReference>
<gene>
    <name evidence="6" type="ORF">A2714_02915</name>
</gene>
<dbReference type="GO" id="GO:0016757">
    <property type="term" value="F:glycosyltransferase activity"/>
    <property type="evidence" value="ECO:0007669"/>
    <property type="project" value="UniProtKB-KW"/>
</dbReference>
<dbReference type="Pfam" id="PF00535">
    <property type="entry name" value="Glycos_transf_2"/>
    <property type="match status" value="1"/>
</dbReference>
<evidence type="ECO:0000256" key="2">
    <source>
        <dbReference type="ARBA" id="ARBA00022676"/>
    </source>
</evidence>
<evidence type="ECO:0000256" key="1">
    <source>
        <dbReference type="ARBA" id="ARBA00006739"/>
    </source>
</evidence>
<keyword evidence="4" id="KW-0472">Membrane</keyword>
<reference evidence="6 7" key="1">
    <citation type="journal article" date="2016" name="Nat. Commun.">
        <title>Thousands of microbial genomes shed light on interconnected biogeochemical processes in an aquifer system.</title>
        <authorList>
            <person name="Anantharaman K."/>
            <person name="Brown C.T."/>
            <person name="Hug L.A."/>
            <person name="Sharon I."/>
            <person name="Castelle C.J."/>
            <person name="Probst A.J."/>
            <person name="Thomas B.C."/>
            <person name="Singh A."/>
            <person name="Wilkins M.J."/>
            <person name="Karaoz U."/>
            <person name="Brodie E.L."/>
            <person name="Williams K.H."/>
            <person name="Hubbard S.S."/>
            <person name="Banfield J.F."/>
        </authorList>
    </citation>
    <scope>NUCLEOTIDE SEQUENCE [LARGE SCALE GENOMIC DNA]</scope>
</reference>